<dbReference type="InterPro" id="IPR004839">
    <property type="entry name" value="Aminotransferase_I/II_large"/>
</dbReference>
<evidence type="ECO:0000313" key="5">
    <source>
        <dbReference type="EMBL" id="MCY6372350.1"/>
    </source>
</evidence>
<protein>
    <submittedName>
        <fullName evidence="5">Aminotransferase class I/II-fold pyridoxal phosphate-dependent enzyme</fullName>
    </submittedName>
</protein>
<dbReference type="SUPFAM" id="SSF53383">
    <property type="entry name" value="PLP-dependent transferases"/>
    <property type="match status" value="1"/>
</dbReference>
<accession>A0ABT4CTE5</accession>
<gene>
    <name evidence="5" type="ORF">OXH55_17095</name>
</gene>
<keyword evidence="6" id="KW-1185">Reference proteome</keyword>
<proteinExistence type="predicted"/>
<dbReference type="Gene3D" id="3.90.1150.10">
    <property type="entry name" value="Aspartate Aminotransferase, domain 1"/>
    <property type="match status" value="1"/>
</dbReference>
<organism evidence="5 6">
    <name type="scientific">Clostridium ganghwense</name>
    <dbReference type="NCBI Taxonomy" id="312089"/>
    <lineage>
        <taxon>Bacteria</taxon>
        <taxon>Bacillati</taxon>
        <taxon>Bacillota</taxon>
        <taxon>Clostridia</taxon>
        <taxon>Eubacteriales</taxon>
        <taxon>Clostridiaceae</taxon>
        <taxon>Clostridium</taxon>
    </lineage>
</organism>
<dbReference type="GO" id="GO:0008483">
    <property type="term" value="F:transaminase activity"/>
    <property type="evidence" value="ECO:0007669"/>
    <property type="project" value="UniProtKB-KW"/>
</dbReference>
<dbReference type="Gene3D" id="3.40.640.10">
    <property type="entry name" value="Type I PLP-dependent aspartate aminotransferase-like (Major domain)"/>
    <property type="match status" value="1"/>
</dbReference>
<evidence type="ECO:0000259" key="4">
    <source>
        <dbReference type="Pfam" id="PF00155"/>
    </source>
</evidence>
<dbReference type="InterPro" id="IPR015421">
    <property type="entry name" value="PyrdxlP-dep_Trfase_major"/>
</dbReference>
<dbReference type="Pfam" id="PF00155">
    <property type="entry name" value="Aminotran_1_2"/>
    <property type="match status" value="1"/>
</dbReference>
<dbReference type="PANTHER" id="PTHR42832">
    <property type="entry name" value="AMINO ACID AMINOTRANSFERASE"/>
    <property type="match status" value="1"/>
</dbReference>
<evidence type="ECO:0000256" key="1">
    <source>
        <dbReference type="ARBA" id="ARBA00001933"/>
    </source>
</evidence>
<dbReference type="PANTHER" id="PTHR42832:SF3">
    <property type="entry name" value="L-GLUTAMINE--4-(METHYLSULFANYL)-2-OXOBUTANOATE AMINOTRANSFERASE"/>
    <property type="match status" value="1"/>
</dbReference>
<dbReference type="InterPro" id="IPR015424">
    <property type="entry name" value="PyrdxlP-dep_Trfase"/>
</dbReference>
<dbReference type="RefSeq" id="WP_268051321.1">
    <property type="nucleotide sequence ID" value="NZ_JAPQES010000007.1"/>
</dbReference>
<comment type="caution">
    <text evidence="5">The sequence shown here is derived from an EMBL/GenBank/DDBJ whole genome shotgun (WGS) entry which is preliminary data.</text>
</comment>
<evidence type="ECO:0000313" key="6">
    <source>
        <dbReference type="Proteomes" id="UP001079657"/>
    </source>
</evidence>
<keyword evidence="3" id="KW-0808">Transferase</keyword>
<keyword evidence="2 5" id="KW-0032">Aminotransferase</keyword>
<sequence length="383" mass="43927">MKINNRLENISEYHFKKIDELKEKLKSNGENITDLGIGDPDLKTNSKIINALIKALEYKEFNKYPPYEGIKELKLKIINYYREVYSVYLKTDEVLILIGSKEGLSNIIPAVCDLGDYVITPNPGYPVYEKCSYLWGSKPYSVPLKDKNNYLLDISNIPDDILKSSKLMIVNYPNNPTGAIANAKFYSELIKFCGKNNIILCNDAAYSEIINGNNKPISLLQYDTKRLNVEFGTLSKTYNMTGFRIGYVVGNREVLKALSKVKSNLDSSQFKPIQYAAIEALSLPRNYIKDIRKIYDERRRVAENILNQKNIKFYKGEGTFYIWCKVPKDYTTNEFCEELLLKYGIVVTPGYAFGNLGHGHFRISLTIDKEKIYSSLNNLKVYN</sequence>
<evidence type="ECO:0000256" key="2">
    <source>
        <dbReference type="ARBA" id="ARBA00022576"/>
    </source>
</evidence>
<evidence type="ECO:0000256" key="3">
    <source>
        <dbReference type="ARBA" id="ARBA00022679"/>
    </source>
</evidence>
<dbReference type="EMBL" id="JAPQES010000007">
    <property type="protein sequence ID" value="MCY6372350.1"/>
    <property type="molecule type" value="Genomic_DNA"/>
</dbReference>
<feature type="domain" description="Aminotransferase class I/classII large" evidence="4">
    <location>
        <begin position="31"/>
        <end position="372"/>
    </location>
</feature>
<dbReference type="CDD" id="cd00609">
    <property type="entry name" value="AAT_like"/>
    <property type="match status" value="1"/>
</dbReference>
<comment type="cofactor">
    <cofactor evidence="1">
        <name>pyridoxal 5'-phosphate</name>
        <dbReference type="ChEBI" id="CHEBI:597326"/>
    </cofactor>
</comment>
<dbReference type="InterPro" id="IPR050881">
    <property type="entry name" value="LL-DAP_aminotransferase"/>
</dbReference>
<name>A0ABT4CTE5_9CLOT</name>
<dbReference type="InterPro" id="IPR015422">
    <property type="entry name" value="PyrdxlP-dep_Trfase_small"/>
</dbReference>
<dbReference type="Proteomes" id="UP001079657">
    <property type="component" value="Unassembled WGS sequence"/>
</dbReference>
<reference evidence="5" key="1">
    <citation type="submission" date="2022-12" db="EMBL/GenBank/DDBJ databases">
        <authorList>
            <person name="Wang J."/>
        </authorList>
    </citation>
    <scope>NUCLEOTIDE SEQUENCE</scope>
    <source>
        <strain evidence="5">HY-42-06</strain>
    </source>
</reference>